<evidence type="ECO:0000256" key="8">
    <source>
        <dbReference type="ARBA" id="ARBA00023274"/>
    </source>
</evidence>
<evidence type="ECO:0000259" key="13">
    <source>
        <dbReference type="SMART" id="SM00363"/>
    </source>
</evidence>
<reference evidence="16" key="1">
    <citation type="submission" date="2016-10" db="EMBL/GenBank/DDBJ databases">
        <authorList>
            <person name="Varghese N."/>
            <person name="Submissions S."/>
        </authorList>
    </citation>
    <scope>NUCLEOTIDE SEQUENCE [LARGE SCALE GENOMIC DNA]</scope>
    <source>
        <strain evidence="16">CGMCC 1.6992</strain>
    </source>
</reference>
<dbReference type="FunFam" id="3.10.290.10:FF:000001">
    <property type="entry name" value="30S ribosomal protein S4"/>
    <property type="match status" value="1"/>
</dbReference>
<dbReference type="Pfam" id="PF00163">
    <property type="entry name" value="Ribosomal_S4"/>
    <property type="match status" value="1"/>
</dbReference>
<dbReference type="Pfam" id="PF01479">
    <property type="entry name" value="S4"/>
    <property type="match status" value="1"/>
</dbReference>
<evidence type="ECO:0000313" key="15">
    <source>
        <dbReference type="EMBL" id="SDE38736.1"/>
    </source>
</evidence>
<dbReference type="GO" id="GO:0003735">
    <property type="term" value="F:structural constituent of ribosome"/>
    <property type="evidence" value="ECO:0007669"/>
    <property type="project" value="InterPro"/>
</dbReference>
<evidence type="ECO:0000256" key="7">
    <source>
        <dbReference type="ARBA" id="ARBA00022980"/>
    </source>
</evidence>
<dbReference type="InterPro" id="IPR002942">
    <property type="entry name" value="S4_RNA-bd"/>
</dbReference>
<proteinExistence type="inferred from homology"/>
<keyword evidence="8 10" id="KW-0687">Ribonucleoprotein</keyword>
<keyword evidence="4 10" id="KW-0699">rRNA-binding</keyword>
<dbReference type="AlphaFoldDB" id="A0A1G7CJ72"/>
<accession>A0A1G7CJ72</accession>
<dbReference type="InterPro" id="IPR005709">
    <property type="entry name" value="Ribosomal_uS4_bac-type"/>
</dbReference>
<dbReference type="CDD" id="cd00165">
    <property type="entry name" value="S4"/>
    <property type="match status" value="1"/>
</dbReference>
<dbReference type="GO" id="GO:0046872">
    <property type="term" value="F:metal ion binding"/>
    <property type="evidence" value="ECO:0007669"/>
    <property type="project" value="UniProtKB-KW"/>
</dbReference>
<organism evidence="15 16">
    <name type="scientific">Thermus arciformis</name>
    <dbReference type="NCBI Taxonomy" id="482827"/>
    <lineage>
        <taxon>Bacteria</taxon>
        <taxon>Thermotogati</taxon>
        <taxon>Deinococcota</taxon>
        <taxon>Deinococci</taxon>
        <taxon>Thermales</taxon>
        <taxon>Thermaceae</taxon>
        <taxon>Thermus</taxon>
    </lineage>
</organism>
<comment type="function">
    <text evidence="10">With S5 and S12 plays an important role in translational accuracy.</text>
</comment>
<keyword evidence="6 10" id="KW-0694">RNA-binding</keyword>
<dbReference type="HAMAP" id="MF_01306_B">
    <property type="entry name" value="Ribosomal_uS4_B"/>
    <property type="match status" value="1"/>
</dbReference>
<comment type="subunit">
    <text evidence="10">Part of the 30S ribosomal subunit. Contacts protein S5. The interaction surface between S4 and S5 is involved in control of translational fidelity.</text>
</comment>
<dbReference type="FunFam" id="1.10.1050.10:FF:000001">
    <property type="entry name" value="30S ribosomal protein S4"/>
    <property type="match status" value="1"/>
</dbReference>
<evidence type="ECO:0000256" key="3">
    <source>
        <dbReference type="ARBA" id="ARBA00022723"/>
    </source>
</evidence>
<dbReference type="NCBIfam" id="NF003717">
    <property type="entry name" value="PRK05327.1"/>
    <property type="match status" value="1"/>
</dbReference>
<evidence type="ECO:0000256" key="9">
    <source>
        <dbReference type="ARBA" id="ARBA00035254"/>
    </source>
</evidence>
<dbReference type="RefSeq" id="WP_093004654.1">
    <property type="nucleotide sequence ID" value="NZ_FNBC01000001.1"/>
</dbReference>
<dbReference type="PANTHER" id="PTHR11831">
    <property type="entry name" value="30S 40S RIBOSOMAL PROTEIN"/>
    <property type="match status" value="1"/>
</dbReference>
<sequence length="209" mass="24248">MGRYIGPVCRLCRREGVKLYLKGERCYSPKCAMERRPYPPGQHGQRRTRRPSDYAVRLREKQKLRRIYGISETQFRNLFEEASRKKGVTGAVFLGLLESRLDNVVYRLGFAQSRRQARQMVRHGHITVNGRRVDLPAYRVKPGDEIAIAEGSKNLAFIRENIEAMKGRKVGPWLSLDVEGMKGKFLRLPDREELALPVNEQLVIEFYSR</sequence>
<protein>
    <recommendedName>
        <fullName evidence="9 10">Small ribosomal subunit protein uS4</fullName>
    </recommendedName>
</protein>
<evidence type="ECO:0000256" key="12">
    <source>
        <dbReference type="SAM" id="MobiDB-lite"/>
    </source>
</evidence>
<evidence type="ECO:0000313" key="16">
    <source>
        <dbReference type="Proteomes" id="UP000199446"/>
    </source>
</evidence>
<dbReference type="SMART" id="SM00363">
    <property type="entry name" value="S4"/>
    <property type="match status" value="1"/>
</dbReference>
<comment type="cofactor">
    <cofactor evidence="1">
        <name>Zn(2+)</name>
        <dbReference type="ChEBI" id="CHEBI:29105"/>
    </cofactor>
</comment>
<dbReference type="InterPro" id="IPR036986">
    <property type="entry name" value="S4_RNA-bd_sf"/>
</dbReference>
<dbReference type="InterPro" id="IPR022801">
    <property type="entry name" value="Ribosomal_uS4"/>
</dbReference>
<evidence type="ECO:0000256" key="10">
    <source>
        <dbReference type="HAMAP-Rule" id="MF_01306"/>
    </source>
</evidence>
<feature type="region of interest" description="Disordered" evidence="12">
    <location>
        <begin position="32"/>
        <end position="53"/>
    </location>
</feature>
<dbReference type="PROSITE" id="PS50889">
    <property type="entry name" value="S4"/>
    <property type="match status" value="1"/>
</dbReference>
<keyword evidence="3" id="KW-0479">Metal-binding</keyword>
<name>A0A1G7CJ72_9DEIN</name>
<keyword evidence="5" id="KW-0862">Zinc</keyword>
<keyword evidence="7 10" id="KW-0689">Ribosomal protein</keyword>
<dbReference type="GO" id="GO:0006412">
    <property type="term" value="P:translation"/>
    <property type="evidence" value="ECO:0007669"/>
    <property type="project" value="UniProtKB-UniRule"/>
</dbReference>
<dbReference type="GO" id="GO:0019843">
    <property type="term" value="F:rRNA binding"/>
    <property type="evidence" value="ECO:0007669"/>
    <property type="project" value="UniProtKB-UniRule"/>
</dbReference>
<evidence type="ECO:0000256" key="1">
    <source>
        <dbReference type="ARBA" id="ARBA00001947"/>
    </source>
</evidence>
<dbReference type="STRING" id="482827.SAMN04488243_10129"/>
<dbReference type="GO" id="GO:0042274">
    <property type="term" value="P:ribosomal small subunit biogenesis"/>
    <property type="evidence" value="ECO:0007669"/>
    <property type="project" value="TreeGrafter"/>
</dbReference>
<dbReference type="SMART" id="SM01390">
    <property type="entry name" value="Ribosomal_S4"/>
    <property type="match status" value="1"/>
</dbReference>
<comment type="similarity">
    <text evidence="2 10 11">Belongs to the universal ribosomal protein uS4 family.</text>
</comment>
<feature type="domain" description="Small ribosomal subunit protein uS4 N-terminal" evidence="14">
    <location>
        <begin position="3"/>
        <end position="98"/>
    </location>
</feature>
<evidence type="ECO:0000256" key="4">
    <source>
        <dbReference type="ARBA" id="ARBA00022730"/>
    </source>
</evidence>
<dbReference type="Gene3D" id="3.10.290.10">
    <property type="entry name" value="RNA-binding S4 domain"/>
    <property type="match status" value="1"/>
</dbReference>
<dbReference type="PANTHER" id="PTHR11831:SF4">
    <property type="entry name" value="SMALL RIBOSOMAL SUBUNIT PROTEIN US4M"/>
    <property type="match status" value="1"/>
</dbReference>
<dbReference type="SUPFAM" id="SSF55174">
    <property type="entry name" value="Alpha-L RNA-binding motif"/>
    <property type="match status" value="1"/>
</dbReference>
<dbReference type="EMBL" id="FNBC01000001">
    <property type="protein sequence ID" value="SDE38736.1"/>
    <property type="molecule type" value="Genomic_DNA"/>
</dbReference>
<dbReference type="Proteomes" id="UP000199446">
    <property type="component" value="Unassembled WGS sequence"/>
</dbReference>
<dbReference type="PROSITE" id="PS00632">
    <property type="entry name" value="RIBOSOMAL_S4"/>
    <property type="match status" value="1"/>
</dbReference>
<dbReference type="OrthoDB" id="9803672at2"/>
<evidence type="ECO:0000256" key="2">
    <source>
        <dbReference type="ARBA" id="ARBA00007465"/>
    </source>
</evidence>
<evidence type="ECO:0000256" key="5">
    <source>
        <dbReference type="ARBA" id="ARBA00022833"/>
    </source>
</evidence>
<dbReference type="GO" id="GO:0015935">
    <property type="term" value="C:small ribosomal subunit"/>
    <property type="evidence" value="ECO:0007669"/>
    <property type="project" value="InterPro"/>
</dbReference>
<keyword evidence="16" id="KW-1185">Reference proteome</keyword>
<evidence type="ECO:0000256" key="6">
    <source>
        <dbReference type="ARBA" id="ARBA00022884"/>
    </source>
</evidence>
<dbReference type="NCBIfam" id="TIGR01017">
    <property type="entry name" value="rpsD_bact"/>
    <property type="match status" value="1"/>
</dbReference>
<feature type="domain" description="RNA-binding S4" evidence="13">
    <location>
        <begin position="99"/>
        <end position="163"/>
    </location>
</feature>
<dbReference type="InterPro" id="IPR018079">
    <property type="entry name" value="Ribosomal_uS4_CS"/>
</dbReference>
<comment type="function">
    <text evidence="10">One of the primary rRNA binding proteins, it binds directly to 16S rRNA where it nucleates assembly of the body of the 30S subunit.</text>
</comment>
<dbReference type="InterPro" id="IPR001912">
    <property type="entry name" value="Ribosomal_uS4_N"/>
</dbReference>
<gene>
    <name evidence="10" type="primary">rpsD</name>
    <name evidence="15" type="ORF">SAMN04488243_10129</name>
</gene>
<evidence type="ECO:0000259" key="14">
    <source>
        <dbReference type="SMART" id="SM01390"/>
    </source>
</evidence>
<evidence type="ECO:0000256" key="11">
    <source>
        <dbReference type="RuleBase" id="RU003699"/>
    </source>
</evidence>
<dbReference type="Gene3D" id="1.10.1050.10">
    <property type="entry name" value="Ribosomal Protein S4 Delta 41, Chain A, domain 1"/>
    <property type="match status" value="1"/>
</dbReference>